<dbReference type="AlphaFoldDB" id="A0A1Y5TNR6"/>
<organism evidence="5 6">
    <name type="scientific">Roseisalinus antarcticus</name>
    <dbReference type="NCBI Taxonomy" id="254357"/>
    <lineage>
        <taxon>Bacteria</taxon>
        <taxon>Pseudomonadati</taxon>
        <taxon>Pseudomonadota</taxon>
        <taxon>Alphaproteobacteria</taxon>
        <taxon>Rhodobacterales</taxon>
        <taxon>Roseobacteraceae</taxon>
        <taxon>Roseisalinus</taxon>
    </lineage>
</organism>
<protein>
    <submittedName>
        <fullName evidence="5">HTH-type transcriptional regulator McbR</fullName>
    </submittedName>
</protein>
<keyword evidence="2" id="KW-0238">DNA-binding</keyword>
<dbReference type="InterPro" id="IPR036390">
    <property type="entry name" value="WH_DNA-bd_sf"/>
</dbReference>
<sequence>MLAATLPDLADRAPLGEDVARHLASEIIRLRPPPGAKLVETELCDRHGVSRSPMREALRLLEFWSLAKRRPRYGVFVAPMSVQNLDDLTTCRIPLEARAAALVAEHPSHPQVAERLLSRLVAMAEAQETGDVEACFTANLAMMDSLHGANPNPVLARLLGEVNLSARRYRYLVYQHSPETLTMLLESNAALIAAIRSGDGDRAHAVTEEMVRNAWQSLRVRLPEYLRLSPDGSQAT</sequence>
<dbReference type="Gene3D" id="1.10.10.10">
    <property type="entry name" value="Winged helix-like DNA-binding domain superfamily/Winged helix DNA-binding domain"/>
    <property type="match status" value="1"/>
</dbReference>
<dbReference type="InterPro" id="IPR036388">
    <property type="entry name" value="WH-like_DNA-bd_sf"/>
</dbReference>
<dbReference type="Proteomes" id="UP000193900">
    <property type="component" value="Unassembled WGS sequence"/>
</dbReference>
<evidence type="ECO:0000256" key="2">
    <source>
        <dbReference type="ARBA" id="ARBA00023125"/>
    </source>
</evidence>
<keyword evidence="6" id="KW-1185">Reference proteome</keyword>
<gene>
    <name evidence="5" type="primary">mcbR_4</name>
    <name evidence="5" type="ORF">ROA7023_03309</name>
</gene>
<dbReference type="SUPFAM" id="SSF48008">
    <property type="entry name" value="GntR ligand-binding domain-like"/>
    <property type="match status" value="1"/>
</dbReference>
<name>A0A1Y5TNR6_9RHOB</name>
<dbReference type="CDD" id="cd07377">
    <property type="entry name" value="WHTH_GntR"/>
    <property type="match status" value="1"/>
</dbReference>
<dbReference type="OrthoDB" id="8155773at2"/>
<dbReference type="Pfam" id="PF00392">
    <property type="entry name" value="GntR"/>
    <property type="match status" value="1"/>
</dbReference>
<dbReference type="PANTHER" id="PTHR43537:SF5">
    <property type="entry name" value="UXU OPERON TRANSCRIPTIONAL REGULATOR"/>
    <property type="match status" value="1"/>
</dbReference>
<dbReference type="SUPFAM" id="SSF46785">
    <property type="entry name" value="Winged helix' DNA-binding domain"/>
    <property type="match status" value="1"/>
</dbReference>
<reference evidence="5 6" key="1">
    <citation type="submission" date="2017-03" db="EMBL/GenBank/DDBJ databases">
        <authorList>
            <person name="Afonso C.L."/>
            <person name="Miller P.J."/>
            <person name="Scott M.A."/>
            <person name="Spackman E."/>
            <person name="Goraichik I."/>
            <person name="Dimitrov K.M."/>
            <person name="Suarez D.L."/>
            <person name="Swayne D.E."/>
        </authorList>
    </citation>
    <scope>NUCLEOTIDE SEQUENCE [LARGE SCALE GENOMIC DNA]</scope>
    <source>
        <strain evidence="5 6">CECT 7023</strain>
    </source>
</reference>
<dbReference type="Gene3D" id="1.20.120.530">
    <property type="entry name" value="GntR ligand-binding domain-like"/>
    <property type="match status" value="1"/>
</dbReference>
<keyword evidence="1" id="KW-0805">Transcription regulation</keyword>
<keyword evidence="3" id="KW-0804">Transcription</keyword>
<accession>A0A1Y5TNR6</accession>
<dbReference type="PANTHER" id="PTHR43537">
    <property type="entry name" value="TRANSCRIPTIONAL REGULATOR, GNTR FAMILY"/>
    <property type="match status" value="1"/>
</dbReference>
<feature type="domain" description="HTH gntR-type" evidence="4">
    <location>
        <begin position="13"/>
        <end position="80"/>
    </location>
</feature>
<dbReference type="InterPro" id="IPR011711">
    <property type="entry name" value="GntR_C"/>
</dbReference>
<proteinExistence type="predicted"/>
<evidence type="ECO:0000313" key="6">
    <source>
        <dbReference type="Proteomes" id="UP000193900"/>
    </source>
</evidence>
<dbReference type="GO" id="GO:0003677">
    <property type="term" value="F:DNA binding"/>
    <property type="evidence" value="ECO:0007669"/>
    <property type="project" value="UniProtKB-KW"/>
</dbReference>
<evidence type="ECO:0000256" key="3">
    <source>
        <dbReference type="ARBA" id="ARBA00023163"/>
    </source>
</evidence>
<dbReference type="EMBL" id="FWFZ01000020">
    <property type="protein sequence ID" value="SLN68293.1"/>
    <property type="molecule type" value="Genomic_DNA"/>
</dbReference>
<evidence type="ECO:0000313" key="5">
    <source>
        <dbReference type="EMBL" id="SLN68293.1"/>
    </source>
</evidence>
<dbReference type="Pfam" id="PF07729">
    <property type="entry name" value="FCD"/>
    <property type="match status" value="1"/>
</dbReference>
<dbReference type="SMART" id="SM00345">
    <property type="entry name" value="HTH_GNTR"/>
    <property type="match status" value="1"/>
</dbReference>
<dbReference type="RefSeq" id="WP_085880100.1">
    <property type="nucleotide sequence ID" value="NZ_FWFZ01000020.1"/>
</dbReference>
<evidence type="ECO:0000256" key="1">
    <source>
        <dbReference type="ARBA" id="ARBA00023015"/>
    </source>
</evidence>
<dbReference type="PROSITE" id="PS50949">
    <property type="entry name" value="HTH_GNTR"/>
    <property type="match status" value="1"/>
</dbReference>
<dbReference type="InterPro" id="IPR008920">
    <property type="entry name" value="TF_FadR/GntR_C"/>
</dbReference>
<dbReference type="SMART" id="SM00895">
    <property type="entry name" value="FCD"/>
    <property type="match status" value="1"/>
</dbReference>
<evidence type="ECO:0000259" key="4">
    <source>
        <dbReference type="PROSITE" id="PS50949"/>
    </source>
</evidence>
<dbReference type="InterPro" id="IPR000524">
    <property type="entry name" value="Tscrpt_reg_HTH_GntR"/>
</dbReference>
<dbReference type="GO" id="GO:0003700">
    <property type="term" value="F:DNA-binding transcription factor activity"/>
    <property type="evidence" value="ECO:0007669"/>
    <property type="project" value="InterPro"/>
</dbReference>